<dbReference type="Pfam" id="PF09643">
    <property type="entry name" value="YopX"/>
    <property type="match status" value="1"/>
</dbReference>
<comment type="caution">
    <text evidence="2">The sequence shown here is derived from an EMBL/GenBank/DDBJ whole genome shotgun (WGS) entry which is preliminary data.</text>
</comment>
<evidence type="ECO:0000259" key="1">
    <source>
        <dbReference type="Pfam" id="PF09643"/>
    </source>
</evidence>
<keyword evidence="3" id="KW-1185">Reference proteome</keyword>
<evidence type="ECO:0000313" key="3">
    <source>
        <dbReference type="Proteomes" id="UP000615234"/>
    </source>
</evidence>
<dbReference type="InterPro" id="IPR023385">
    <property type="entry name" value="YopX-like_C"/>
</dbReference>
<protein>
    <recommendedName>
        <fullName evidence="1">YopX protein domain-containing protein</fullName>
    </recommendedName>
</protein>
<feature type="domain" description="YopX protein" evidence="1">
    <location>
        <begin position="109"/>
        <end position="254"/>
    </location>
</feature>
<gene>
    <name evidence="2" type="ORF">H8S09_09390</name>
</gene>
<evidence type="ECO:0000313" key="2">
    <source>
        <dbReference type="EMBL" id="MBC5663102.1"/>
    </source>
</evidence>
<reference evidence="2 3" key="1">
    <citation type="submission" date="2020-08" db="EMBL/GenBank/DDBJ databases">
        <title>Genome public.</title>
        <authorList>
            <person name="Liu C."/>
            <person name="Sun Q."/>
        </authorList>
    </citation>
    <scope>NUCLEOTIDE SEQUENCE [LARGE SCALE GENOMIC DNA]</scope>
    <source>
        <strain evidence="2 3">NSJ-10</strain>
    </source>
</reference>
<dbReference type="SUPFAM" id="SSF159006">
    <property type="entry name" value="YopX-like"/>
    <property type="match status" value="1"/>
</dbReference>
<dbReference type="RefSeq" id="WP_186847778.1">
    <property type="nucleotide sequence ID" value="NZ_JACOOX010000005.1"/>
</dbReference>
<organism evidence="2 3">
    <name type="scientific">Coprococcus hominis</name>
    <name type="common">ex Liu et al. 2022</name>
    <dbReference type="NCBI Taxonomy" id="2763039"/>
    <lineage>
        <taxon>Bacteria</taxon>
        <taxon>Bacillati</taxon>
        <taxon>Bacillota</taxon>
        <taxon>Clostridia</taxon>
        <taxon>Lachnospirales</taxon>
        <taxon>Lachnospiraceae</taxon>
        <taxon>Coprococcus</taxon>
    </lineage>
</organism>
<dbReference type="InterPro" id="IPR019096">
    <property type="entry name" value="YopX_protein"/>
</dbReference>
<proteinExistence type="predicted"/>
<dbReference type="AlphaFoldDB" id="A0A8I0DV71"/>
<dbReference type="Gene3D" id="2.30.30.290">
    <property type="entry name" value="YopX-like domains"/>
    <property type="match status" value="1"/>
</dbReference>
<name>A0A8I0DV71_9FIRM</name>
<dbReference type="Proteomes" id="UP000615234">
    <property type="component" value="Unassembled WGS sequence"/>
</dbReference>
<dbReference type="EMBL" id="JACOOX010000005">
    <property type="protein sequence ID" value="MBC5663102.1"/>
    <property type="molecule type" value="Genomic_DNA"/>
</dbReference>
<accession>A0A8I0DV71</accession>
<sequence>MENITRQQITNCLYNDIRHDTQDAEWFIALVEDFLHLLDGDLFDGDKLENPIYIKSVIESNRENEYAKEVMHRKSPELYISAVFKRIVAKVKDKRFAHGKIEKKDSYLFKAKWKNNGIWVRGNYFEYHGKSYISEIKQSFLQSFWGQESVIDFNVKAYEIDPTTICRCTGIQDKNGNLIWENDIIAYPPGVILPIKFGKCKENLSPRTLLGFYLDCDGVYGNQFVTINHFNESLDVESLCNVEVVGNIFDNPGVMMNAGHIR</sequence>